<dbReference type="GO" id="GO:0016758">
    <property type="term" value="F:hexosyltransferase activity"/>
    <property type="evidence" value="ECO:0007669"/>
    <property type="project" value="InterPro"/>
</dbReference>
<dbReference type="KEGG" id="cdx:CDES_09870"/>
<keyword evidence="10" id="KW-1185">Reference proteome</keyword>
<feature type="transmembrane region" description="Helical" evidence="8">
    <location>
        <begin position="12"/>
        <end position="31"/>
    </location>
</feature>
<dbReference type="Proteomes" id="UP000068067">
    <property type="component" value="Chromosome"/>
</dbReference>
<dbReference type="EMBL" id="CP009220">
    <property type="protein sequence ID" value="ALC06359.1"/>
    <property type="molecule type" value="Genomic_DNA"/>
</dbReference>
<dbReference type="InterPro" id="IPR018584">
    <property type="entry name" value="GT87"/>
</dbReference>
<feature type="transmembrane region" description="Helical" evidence="8">
    <location>
        <begin position="310"/>
        <end position="330"/>
    </location>
</feature>
<dbReference type="STRING" id="931089.CDES_09870"/>
<reference evidence="9 10" key="1">
    <citation type="submission" date="2014-08" db="EMBL/GenBank/DDBJ databases">
        <title>Complete genome sequence of Corynebacterium deserti GIMN1.010 (=DSM 45689), isolated from desert sand in western China.</title>
        <authorList>
            <person name="Ruckert C."/>
            <person name="Albersmeier A."/>
            <person name="Kalinowski J."/>
        </authorList>
    </citation>
    <scope>NUCLEOTIDE SEQUENCE [LARGE SCALE GENOMIC DNA]</scope>
    <source>
        <strain evidence="9 10">GIMN1.010</strain>
    </source>
</reference>
<gene>
    <name evidence="9" type="ORF">CDES_09870</name>
</gene>
<dbReference type="Pfam" id="PF09594">
    <property type="entry name" value="GT87"/>
    <property type="match status" value="1"/>
</dbReference>
<feature type="transmembrane region" description="Helical" evidence="8">
    <location>
        <begin position="380"/>
        <end position="402"/>
    </location>
</feature>
<feature type="transmembrane region" description="Helical" evidence="8">
    <location>
        <begin position="216"/>
        <end position="234"/>
    </location>
</feature>
<keyword evidence="6 8" id="KW-0472">Membrane</keyword>
<feature type="transmembrane region" description="Helical" evidence="8">
    <location>
        <begin position="132"/>
        <end position="163"/>
    </location>
</feature>
<evidence type="ECO:0000256" key="3">
    <source>
        <dbReference type="ARBA" id="ARBA00022679"/>
    </source>
</evidence>
<feature type="transmembrane region" description="Helical" evidence="8">
    <location>
        <begin position="280"/>
        <end position="298"/>
    </location>
</feature>
<dbReference type="PATRIC" id="fig|931089.4.peg.1997"/>
<evidence type="ECO:0000256" key="6">
    <source>
        <dbReference type="ARBA" id="ARBA00023136"/>
    </source>
</evidence>
<dbReference type="GO" id="GO:0005886">
    <property type="term" value="C:plasma membrane"/>
    <property type="evidence" value="ECO:0007669"/>
    <property type="project" value="UniProtKB-SubCell"/>
</dbReference>
<dbReference type="RefSeq" id="WP_053545304.1">
    <property type="nucleotide sequence ID" value="NZ_CP009220.1"/>
</dbReference>
<comment type="similarity">
    <text evidence="7">Belongs to the glycosyltransferase 87 family.</text>
</comment>
<feature type="transmembrane region" description="Helical" evidence="8">
    <location>
        <begin position="183"/>
        <end position="210"/>
    </location>
</feature>
<accession>A0A0M3Q9V3</accession>
<sequence>MGYAASRWRAPAFIIAICVVVGVSLSHWFAYPVTWPPQLRLPVDVEVYWQGARQFWTADDLYNIRYDTSEDNLPFTYPPFGALVFTPLWWLHDTFGLLVTERIFALVTVAVTYAVAVALLRLSGVRDLVWDFVAFAALLVSAPVYFTLNIGQINVILMALTLIDVAFRPSHTRPQGVYRWLPLGVLTGIAAAIKLTPFVFGLYFLLLWIITKSPRGLFGMIGGFLGASALAFAFRPSVTIQYFTDVLFTAERIGDLHFARNVSYRAILERFPSLGSTSTIIWLIAVTLTIVAVAIATYRVLSLGVDRANQLLGVSLVSLIALLCSPVSWYHHWVWLGPLCVALWLHRHRVLALWGVFALTFGSFHNFLPSENGVELTWPWWMHILAAHYIIFSIAVILTFCVGRKDTRQTSGIVYH</sequence>
<evidence type="ECO:0000256" key="5">
    <source>
        <dbReference type="ARBA" id="ARBA00022989"/>
    </source>
</evidence>
<keyword evidence="2" id="KW-1003">Cell membrane</keyword>
<evidence type="ECO:0000256" key="7">
    <source>
        <dbReference type="ARBA" id="ARBA00024033"/>
    </source>
</evidence>
<keyword evidence="3" id="KW-0808">Transferase</keyword>
<name>A0A0M3Q9V3_9CORY</name>
<evidence type="ECO:0000313" key="10">
    <source>
        <dbReference type="Proteomes" id="UP000068067"/>
    </source>
</evidence>
<dbReference type="AlphaFoldDB" id="A0A0M3Q9V3"/>
<feature type="transmembrane region" description="Helical" evidence="8">
    <location>
        <begin position="103"/>
        <end position="120"/>
    </location>
</feature>
<comment type="subcellular location">
    <subcellularLocation>
        <location evidence="1">Cell membrane</location>
        <topology evidence="1">Multi-pass membrane protein</topology>
    </subcellularLocation>
</comment>
<organism evidence="9 10">
    <name type="scientific">Corynebacterium deserti GIMN1.010</name>
    <dbReference type="NCBI Taxonomy" id="931089"/>
    <lineage>
        <taxon>Bacteria</taxon>
        <taxon>Bacillati</taxon>
        <taxon>Actinomycetota</taxon>
        <taxon>Actinomycetes</taxon>
        <taxon>Mycobacteriales</taxon>
        <taxon>Corynebacteriaceae</taxon>
        <taxon>Corynebacterium</taxon>
    </lineage>
</organism>
<keyword evidence="4 8" id="KW-0812">Transmembrane</keyword>
<evidence type="ECO:0000313" key="9">
    <source>
        <dbReference type="EMBL" id="ALC06359.1"/>
    </source>
</evidence>
<evidence type="ECO:0000256" key="1">
    <source>
        <dbReference type="ARBA" id="ARBA00004651"/>
    </source>
</evidence>
<keyword evidence="5 8" id="KW-1133">Transmembrane helix</keyword>
<protein>
    <submittedName>
        <fullName evidence="9">Uncharacterized protein</fullName>
    </submittedName>
</protein>
<evidence type="ECO:0000256" key="4">
    <source>
        <dbReference type="ARBA" id="ARBA00022692"/>
    </source>
</evidence>
<evidence type="ECO:0000256" key="2">
    <source>
        <dbReference type="ARBA" id="ARBA00022475"/>
    </source>
</evidence>
<evidence type="ECO:0000256" key="8">
    <source>
        <dbReference type="SAM" id="Phobius"/>
    </source>
</evidence>
<dbReference type="OrthoDB" id="9774600at2"/>
<proteinExistence type="inferred from homology"/>